<comment type="caution">
    <text evidence="2">The sequence shown here is derived from an EMBL/GenBank/DDBJ whole genome shotgun (WGS) entry which is preliminary data.</text>
</comment>
<dbReference type="EMBL" id="WQLB01000031">
    <property type="protein sequence ID" value="MVN88647.1"/>
    <property type="molecule type" value="Genomic_DNA"/>
</dbReference>
<feature type="transmembrane region" description="Helical" evidence="1">
    <location>
        <begin position="63"/>
        <end position="88"/>
    </location>
</feature>
<dbReference type="RefSeq" id="WP_157460707.1">
    <property type="nucleotide sequence ID" value="NZ_WQLB01000031.1"/>
</dbReference>
<accession>A0A7C9HTZ2</accession>
<name>A0A7C9HTZ2_9DEIO</name>
<protein>
    <recommendedName>
        <fullName evidence="4">Holin</fullName>
    </recommendedName>
</protein>
<evidence type="ECO:0000313" key="3">
    <source>
        <dbReference type="Proteomes" id="UP000483286"/>
    </source>
</evidence>
<proteinExistence type="predicted"/>
<keyword evidence="3" id="KW-1185">Reference proteome</keyword>
<dbReference type="Proteomes" id="UP000483286">
    <property type="component" value="Unassembled WGS sequence"/>
</dbReference>
<evidence type="ECO:0000256" key="1">
    <source>
        <dbReference type="SAM" id="Phobius"/>
    </source>
</evidence>
<keyword evidence="1" id="KW-0472">Membrane</keyword>
<sequence length="153" mass="16001">MDKLLIVMTAGTLAAKELAPGTGLPLTTDELWSLLFVFGASLFTAVSKEASKANRGPIKPVRFWGNVGLGVMGGMCMPLLLDFVFHYFTSRNLSGGASIGLGILGAYAGQDVLKAGYGVVLSLGEAVAKLKGVSISYDASKVRNKKKDGEDDA</sequence>
<dbReference type="AlphaFoldDB" id="A0A7C9HTZ2"/>
<reference evidence="2 3" key="1">
    <citation type="submission" date="2019-12" db="EMBL/GenBank/DDBJ databases">
        <title>Deinococcus sp. HMF7620 Genome sequencing and assembly.</title>
        <authorList>
            <person name="Kang H."/>
            <person name="Kim H."/>
            <person name="Joh K."/>
        </authorList>
    </citation>
    <scope>NUCLEOTIDE SEQUENCE [LARGE SCALE GENOMIC DNA]</scope>
    <source>
        <strain evidence="2 3">HMF7620</strain>
    </source>
</reference>
<evidence type="ECO:0000313" key="2">
    <source>
        <dbReference type="EMBL" id="MVN88647.1"/>
    </source>
</evidence>
<keyword evidence="1" id="KW-0812">Transmembrane</keyword>
<gene>
    <name evidence="2" type="ORF">GO986_18075</name>
</gene>
<evidence type="ECO:0008006" key="4">
    <source>
        <dbReference type="Google" id="ProtNLM"/>
    </source>
</evidence>
<keyword evidence="1" id="KW-1133">Transmembrane helix</keyword>
<organism evidence="2 3">
    <name type="scientific">Deinococcus arboris</name>
    <dbReference type="NCBI Taxonomy" id="2682977"/>
    <lineage>
        <taxon>Bacteria</taxon>
        <taxon>Thermotogati</taxon>
        <taxon>Deinococcota</taxon>
        <taxon>Deinococci</taxon>
        <taxon>Deinococcales</taxon>
        <taxon>Deinococcaceae</taxon>
        <taxon>Deinococcus</taxon>
    </lineage>
</organism>